<organism evidence="11 12">
    <name type="scientific">Candidatus Amesbacteria bacterium GW2011_GWC1_48_10</name>
    <dbReference type="NCBI Taxonomy" id="1618365"/>
    <lineage>
        <taxon>Bacteria</taxon>
        <taxon>Candidatus Amesiibacteriota</taxon>
    </lineage>
</organism>
<dbReference type="GO" id="GO:0016779">
    <property type="term" value="F:nucleotidyltransferase activity"/>
    <property type="evidence" value="ECO:0007669"/>
    <property type="project" value="UniProtKB-KW"/>
</dbReference>
<dbReference type="InterPro" id="IPR043519">
    <property type="entry name" value="NT_sf"/>
</dbReference>
<evidence type="ECO:0000256" key="2">
    <source>
        <dbReference type="ARBA" id="ARBA00022649"/>
    </source>
</evidence>
<proteinExistence type="inferred from homology"/>
<dbReference type="PANTHER" id="PTHR33571:SF12">
    <property type="entry name" value="BSL3053 PROTEIN"/>
    <property type="match status" value="1"/>
</dbReference>
<comment type="similarity">
    <text evidence="9">Belongs to the MntA antitoxin family.</text>
</comment>
<comment type="caution">
    <text evidence="11">The sequence shown here is derived from an EMBL/GenBank/DDBJ whole genome shotgun (WGS) entry which is preliminary data.</text>
</comment>
<dbReference type="Pfam" id="PF01909">
    <property type="entry name" value="NTP_transf_2"/>
    <property type="match status" value="1"/>
</dbReference>
<feature type="domain" description="Polymerase nucleotidyl transferase" evidence="10">
    <location>
        <begin position="11"/>
        <end position="91"/>
    </location>
</feature>
<keyword evidence="5" id="KW-0479">Metal-binding</keyword>
<dbReference type="Gene3D" id="3.30.460.10">
    <property type="entry name" value="Beta Polymerase, domain 2"/>
    <property type="match status" value="1"/>
</dbReference>
<gene>
    <name evidence="11" type="ORF">UY22_C0025G0014</name>
</gene>
<comment type="cofactor">
    <cofactor evidence="1">
        <name>Mg(2+)</name>
        <dbReference type="ChEBI" id="CHEBI:18420"/>
    </cofactor>
</comment>
<evidence type="ECO:0000256" key="5">
    <source>
        <dbReference type="ARBA" id="ARBA00022723"/>
    </source>
</evidence>
<sequence>MVGLKIDRAELEKICTRYGVEFLGVFGSVARGEDSPDSDVDMLVRFGKKGVKGLMGMVAMERQLGEVFGKKVDLVTRDFLSPYFRENILAEVKPVYGKA</sequence>
<accession>A0A0G1WR49</accession>
<keyword evidence="2" id="KW-1277">Toxin-antitoxin system</keyword>
<evidence type="ECO:0000256" key="9">
    <source>
        <dbReference type="ARBA" id="ARBA00038276"/>
    </source>
</evidence>
<evidence type="ECO:0000256" key="7">
    <source>
        <dbReference type="ARBA" id="ARBA00022840"/>
    </source>
</evidence>
<dbReference type="CDD" id="cd05403">
    <property type="entry name" value="NT_KNTase_like"/>
    <property type="match status" value="1"/>
</dbReference>
<evidence type="ECO:0000256" key="3">
    <source>
        <dbReference type="ARBA" id="ARBA00022679"/>
    </source>
</evidence>
<evidence type="ECO:0000259" key="10">
    <source>
        <dbReference type="Pfam" id="PF01909"/>
    </source>
</evidence>
<protein>
    <submittedName>
        <fullName evidence="11">Polymerase protein</fullName>
    </submittedName>
</protein>
<keyword evidence="4" id="KW-0548">Nucleotidyltransferase</keyword>
<evidence type="ECO:0000256" key="4">
    <source>
        <dbReference type="ARBA" id="ARBA00022695"/>
    </source>
</evidence>
<name>A0A0G1WR49_9BACT</name>
<keyword evidence="6" id="KW-0547">Nucleotide-binding</keyword>
<dbReference type="PANTHER" id="PTHR33571">
    <property type="entry name" value="SSL8005 PROTEIN"/>
    <property type="match status" value="1"/>
</dbReference>
<dbReference type="InterPro" id="IPR002934">
    <property type="entry name" value="Polymerase_NTP_transf_dom"/>
</dbReference>
<dbReference type="Proteomes" id="UP000034877">
    <property type="component" value="Unassembled WGS sequence"/>
</dbReference>
<dbReference type="GO" id="GO:0005524">
    <property type="term" value="F:ATP binding"/>
    <property type="evidence" value="ECO:0007669"/>
    <property type="project" value="UniProtKB-KW"/>
</dbReference>
<keyword evidence="3" id="KW-0808">Transferase</keyword>
<keyword evidence="8" id="KW-0460">Magnesium</keyword>
<evidence type="ECO:0000256" key="8">
    <source>
        <dbReference type="ARBA" id="ARBA00022842"/>
    </source>
</evidence>
<dbReference type="SUPFAM" id="SSF81301">
    <property type="entry name" value="Nucleotidyltransferase"/>
    <property type="match status" value="1"/>
</dbReference>
<keyword evidence="7" id="KW-0067">ATP-binding</keyword>
<dbReference type="AlphaFoldDB" id="A0A0G1WR49"/>
<evidence type="ECO:0000256" key="6">
    <source>
        <dbReference type="ARBA" id="ARBA00022741"/>
    </source>
</evidence>
<evidence type="ECO:0000313" key="12">
    <source>
        <dbReference type="Proteomes" id="UP000034877"/>
    </source>
</evidence>
<evidence type="ECO:0000256" key="1">
    <source>
        <dbReference type="ARBA" id="ARBA00001946"/>
    </source>
</evidence>
<dbReference type="EMBL" id="LCPE01000025">
    <property type="protein sequence ID" value="KKU92833.1"/>
    <property type="molecule type" value="Genomic_DNA"/>
</dbReference>
<dbReference type="GO" id="GO:0046872">
    <property type="term" value="F:metal ion binding"/>
    <property type="evidence" value="ECO:0007669"/>
    <property type="project" value="UniProtKB-KW"/>
</dbReference>
<evidence type="ECO:0000313" key="11">
    <source>
        <dbReference type="EMBL" id="KKU92833.1"/>
    </source>
</evidence>
<dbReference type="InterPro" id="IPR052038">
    <property type="entry name" value="Type-VII_TA_antitoxin"/>
</dbReference>
<reference evidence="11 12" key="1">
    <citation type="journal article" date="2015" name="Nature">
        <title>rRNA introns, odd ribosomes, and small enigmatic genomes across a large radiation of phyla.</title>
        <authorList>
            <person name="Brown C.T."/>
            <person name="Hug L.A."/>
            <person name="Thomas B.C."/>
            <person name="Sharon I."/>
            <person name="Castelle C.J."/>
            <person name="Singh A."/>
            <person name="Wilkins M.J."/>
            <person name="Williams K.H."/>
            <person name="Banfield J.F."/>
        </authorList>
    </citation>
    <scope>NUCLEOTIDE SEQUENCE [LARGE SCALE GENOMIC DNA]</scope>
</reference>